<evidence type="ECO:0000256" key="4">
    <source>
        <dbReference type="ARBA" id="ARBA00023125"/>
    </source>
</evidence>
<dbReference type="EMBL" id="MFKJ01000016">
    <property type="protein sequence ID" value="OGG38655.1"/>
    <property type="molecule type" value="Genomic_DNA"/>
</dbReference>
<dbReference type="Gene3D" id="3.10.50.30">
    <property type="entry name" value="Transcription elongation factor, GreA/GreB, C-terminal domain"/>
    <property type="match status" value="1"/>
</dbReference>
<dbReference type="InterPro" id="IPR023459">
    <property type="entry name" value="Tscrpt_elong_fac_GreA/B_fam"/>
</dbReference>
<feature type="domain" description="Transcription elongation factor GreA/GreB N-terminal" evidence="11">
    <location>
        <begin position="4"/>
        <end position="73"/>
    </location>
</feature>
<dbReference type="Gene3D" id="1.10.287.180">
    <property type="entry name" value="Transcription elongation factor, GreA/GreB, N-terminal domain"/>
    <property type="match status" value="1"/>
</dbReference>
<dbReference type="GO" id="GO:0032784">
    <property type="term" value="P:regulation of DNA-templated transcription elongation"/>
    <property type="evidence" value="ECO:0007669"/>
    <property type="project" value="UniProtKB-UniRule"/>
</dbReference>
<dbReference type="NCBIfam" id="NF001263">
    <property type="entry name" value="PRK00226.1-4"/>
    <property type="match status" value="1"/>
</dbReference>
<keyword evidence="5 8" id="KW-0804">Transcription</keyword>
<dbReference type="InterPro" id="IPR036953">
    <property type="entry name" value="GreA/GreB_C_sf"/>
</dbReference>
<feature type="coiled-coil region" evidence="8">
    <location>
        <begin position="48"/>
        <end position="75"/>
    </location>
</feature>
<evidence type="ECO:0000256" key="3">
    <source>
        <dbReference type="ARBA" id="ARBA00023015"/>
    </source>
</evidence>
<dbReference type="STRING" id="1798470.A3D55_00120"/>
<evidence type="ECO:0000256" key="1">
    <source>
        <dbReference type="ARBA" id="ARBA00008213"/>
    </source>
</evidence>
<evidence type="ECO:0000256" key="5">
    <source>
        <dbReference type="ARBA" id="ARBA00023163"/>
    </source>
</evidence>
<keyword evidence="3 8" id="KW-0805">Transcription regulation</keyword>
<evidence type="ECO:0000256" key="9">
    <source>
        <dbReference type="RuleBase" id="RU000556"/>
    </source>
</evidence>
<dbReference type="AlphaFoldDB" id="A0A1F6BP08"/>
<comment type="function">
    <text evidence="6 8 9">Necessary for efficient RNA polymerase transcription elongation past template-encoded arresting sites. The arresting sites in DNA have the property of trapping a certain fraction of elongating RNA polymerases that pass through, resulting in locked ternary complexes. Cleavage of the nascent transcript by cleavage factors such as GreA or GreB allows the resumption of elongation from the new 3'terminus. GreA releases sequences of 2 to 3 nucleotides.</text>
</comment>
<dbReference type="FunFam" id="1.10.287.180:FF:000001">
    <property type="entry name" value="Transcription elongation factor GreA"/>
    <property type="match status" value="1"/>
</dbReference>
<dbReference type="GO" id="GO:0006354">
    <property type="term" value="P:DNA-templated transcription elongation"/>
    <property type="evidence" value="ECO:0007669"/>
    <property type="project" value="TreeGrafter"/>
</dbReference>
<dbReference type="Pfam" id="PF03449">
    <property type="entry name" value="GreA_GreB_N"/>
    <property type="match status" value="1"/>
</dbReference>
<gene>
    <name evidence="8" type="primary">greA</name>
    <name evidence="12" type="ORF">A3D55_00120</name>
</gene>
<evidence type="ECO:0000313" key="13">
    <source>
        <dbReference type="Proteomes" id="UP000178825"/>
    </source>
</evidence>
<dbReference type="InterPro" id="IPR018151">
    <property type="entry name" value="TF_GreA/GreB_CS"/>
</dbReference>
<evidence type="ECO:0000259" key="10">
    <source>
        <dbReference type="Pfam" id="PF01272"/>
    </source>
</evidence>
<evidence type="ECO:0000256" key="7">
    <source>
        <dbReference type="ARBA" id="ARBA00030776"/>
    </source>
</evidence>
<keyword evidence="4 8" id="KW-0238">DNA-binding</keyword>
<evidence type="ECO:0000313" key="12">
    <source>
        <dbReference type="EMBL" id="OGG38655.1"/>
    </source>
</evidence>
<dbReference type="InterPro" id="IPR028624">
    <property type="entry name" value="Tscrpt_elong_fac_GreA/B"/>
</dbReference>
<name>A0A1F6BP08_9BACT</name>
<proteinExistence type="inferred from homology"/>
<dbReference type="InterPro" id="IPR006359">
    <property type="entry name" value="Tscrpt_elong_fac_GreA"/>
</dbReference>
<comment type="similarity">
    <text evidence="1 8 9">Belongs to the GreA/GreB family.</text>
</comment>
<dbReference type="HAMAP" id="MF_00105">
    <property type="entry name" value="GreA_GreB"/>
    <property type="match status" value="1"/>
</dbReference>
<dbReference type="Pfam" id="PF01272">
    <property type="entry name" value="GreA_GreB"/>
    <property type="match status" value="1"/>
</dbReference>
<dbReference type="GO" id="GO:0003677">
    <property type="term" value="F:DNA binding"/>
    <property type="evidence" value="ECO:0007669"/>
    <property type="project" value="UniProtKB-UniRule"/>
</dbReference>
<dbReference type="SUPFAM" id="SSF54534">
    <property type="entry name" value="FKBP-like"/>
    <property type="match status" value="1"/>
</dbReference>
<dbReference type="NCBIfam" id="TIGR01462">
    <property type="entry name" value="greA"/>
    <property type="match status" value="1"/>
</dbReference>
<accession>A0A1F6BP08</accession>
<organism evidence="12 13">
    <name type="scientific">Candidatus Jorgensenbacteria bacterium RIFCSPHIGHO2_02_FULL_45_20</name>
    <dbReference type="NCBI Taxonomy" id="1798470"/>
    <lineage>
        <taxon>Bacteria</taxon>
        <taxon>Candidatus Joergenseniibacteriota</taxon>
    </lineage>
</organism>
<dbReference type="GO" id="GO:0070063">
    <property type="term" value="F:RNA polymerase binding"/>
    <property type="evidence" value="ECO:0007669"/>
    <property type="project" value="InterPro"/>
</dbReference>
<evidence type="ECO:0000256" key="2">
    <source>
        <dbReference type="ARBA" id="ARBA00013729"/>
    </source>
</evidence>
<dbReference type="InterPro" id="IPR036805">
    <property type="entry name" value="Tscrpt_elong_fac_GreA/B_N_sf"/>
</dbReference>
<feature type="domain" description="Transcription elongation factor GreA/GreB C-terminal" evidence="10">
    <location>
        <begin position="85"/>
        <end position="157"/>
    </location>
</feature>
<dbReference type="Proteomes" id="UP000178825">
    <property type="component" value="Unassembled WGS sequence"/>
</dbReference>
<dbReference type="PROSITE" id="PS00829">
    <property type="entry name" value="GREAB_1"/>
    <property type="match status" value="1"/>
</dbReference>
<evidence type="ECO:0000256" key="8">
    <source>
        <dbReference type="HAMAP-Rule" id="MF_00105"/>
    </source>
</evidence>
<dbReference type="InterPro" id="IPR022691">
    <property type="entry name" value="Tscrpt_elong_fac_GreA/B_N"/>
</dbReference>
<dbReference type="PANTHER" id="PTHR30437:SF4">
    <property type="entry name" value="TRANSCRIPTION ELONGATION FACTOR GREA"/>
    <property type="match status" value="1"/>
</dbReference>
<dbReference type="PANTHER" id="PTHR30437">
    <property type="entry name" value="TRANSCRIPTION ELONGATION FACTOR GREA"/>
    <property type="match status" value="1"/>
</dbReference>
<comment type="caution">
    <text evidence="12">The sequence shown here is derived from an EMBL/GenBank/DDBJ whole genome shotgun (WGS) entry which is preliminary data.</text>
</comment>
<protein>
    <recommendedName>
        <fullName evidence="2 8">Transcription elongation factor GreA</fullName>
    </recommendedName>
    <alternativeName>
        <fullName evidence="7 8">Transcript cleavage factor GreA</fullName>
    </alternativeName>
</protein>
<evidence type="ECO:0000256" key="6">
    <source>
        <dbReference type="ARBA" id="ARBA00024916"/>
    </source>
</evidence>
<dbReference type="PIRSF" id="PIRSF006092">
    <property type="entry name" value="GreA_GreB"/>
    <property type="match status" value="1"/>
</dbReference>
<dbReference type="SUPFAM" id="SSF46557">
    <property type="entry name" value="GreA transcript cleavage protein, N-terminal domain"/>
    <property type="match status" value="1"/>
</dbReference>
<sequence length="157" mass="17543">MDKVYLTQEKYTKILTELNQLKTVGRNEVAKRLKQAKELGDLSENSEYQEAREQYSRVEQKIVQLEELIRNALIINSDNNREASSGIIRIGSRVTIMKDDSEEVVYVIVGSQDADPVNGRVSNESPIGKSLLGLSKGGVARIRAPKGDVSLKIIRVE</sequence>
<reference evidence="12 13" key="1">
    <citation type="journal article" date="2016" name="Nat. Commun.">
        <title>Thousands of microbial genomes shed light on interconnected biogeochemical processes in an aquifer system.</title>
        <authorList>
            <person name="Anantharaman K."/>
            <person name="Brown C.T."/>
            <person name="Hug L.A."/>
            <person name="Sharon I."/>
            <person name="Castelle C.J."/>
            <person name="Probst A.J."/>
            <person name="Thomas B.C."/>
            <person name="Singh A."/>
            <person name="Wilkins M.J."/>
            <person name="Karaoz U."/>
            <person name="Brodie E.L."/>
            <person name="Williams K.H."/>
            <person name="Hubbard S.S."/>
            <person name="Banfield J.F."/>
        </authorList>
    </citation>
    <scope>NUCLEOTIDE SEQUENCE [LARGE SCALE GENOMIC DNA]</scope>
</reference>
<evidence type="ECO:0000259" key="11">
    <source>
        <dbReference type="Pfam" id="PF03449"/>
    </source>
</evidence>
<keyword evidence="8" id="KW-0175">Coiled coil</keyword>
<dbReference type="InterPro" id="IPR001437">
    <property type="entry name" value="Tscrpt_elong_fac_GreA/B_C"/>
</dbReference>